<feature type="transmembrane region" description="Helical" evidence="1">
    <location>
        <begin position="190"/>
        <end position="209"/>
    </location>
</feature>
<keyword evidence="1" id="KW-0472">Membrane</keyword>
<evidence type="ECO:0000256" key="1">
    <source>
        <dbReference type="SAM" id="Phobius"/>
    </source>
</evidence>
<name>A0A0U4P6I8_9PSED</name>
<dbReference type="RefSeq" id="WP_059316611.1">
    <property type="nucleotide sequence ID" value="NZ_CP013987.1"/>
</dbReference>
<dbReference type="GO" id="GO:0016301">
    <property type="term" value="F:kinase activity"/>
    <property type="evidence" value="ECO:0007669"/>
    <property type="project" value="UniProtKB-KW"/>
</dbReference>
<keyword evidence="2" id="KW-0808">Transferase</keyword>
<evidence type="ECO:0000313" key="3">
    <source>
        <dbReference type="Proteomes" id="UP000064137"/>
    </source>
</evidence>
<dbReference type="InterPro" id="IPR031617">
    <property type="entry name" value="PelG"/>
</dbReference>
<feature type="transmembrane region" description="Helical" evidence="1">
    <location>
        <begin position="272"/>
        <end position="292"/>
    </location>
</feature>
<keyword evidence="1" id="KW-1133">Transmembrane helix</keyword>
<feature type="transmembrane region" description="Helical" evidence="1">
    <location>
        <begin position="420"/>
        <end position="437"/>
    </location>
</feature>
<feature type="transmembrane region" description="Helical" evidence="1">
    <location>
        <begin position="163"/>
        <end position="184"/>
    </location>
</feature>
<evidence type="ECO:0000313" key="2">
    <source>
        <dbReference type="EMBL" id="ALZ86561.1"/>
    </source>
</evidence>
<dbReference type="Pfam" id="PF16933">
    <property type="entry name" value="PelG"/>
    <property type="match status" value="1"/>
</dbReference>
<reference evidence="2 3" key="1">
    <citation type="submission" date="2016-01" db="EMBL/GenBank/DDBJ databases">
        <title>Annotation of Pseudomonas oryzihabitans USDA-ARS-USMARC-56511.</title>
        <authorList>
            <person name="Harhay G.P."/>
            <person name="Harhay D.M."/>
            <person name="Smith T.P.L."/>
            <person name="Bono J.L."/>
            <person name="Heaton M.P."/>
            <person name="Clawson M.L."/>
            <person name="Chitko-Mckown C.G."/>
            <person name="Capik S.F."/>
            <person name="DeDonder K.D."/>
            <person name="Apley M.D."/>
            <person name="Lubbers B.V."/>
            <person name="White B.J."/>
            <person name="Larson R.L."/>
        </authorList>
    </citation>
    <scope>NUCLEOTIDE SEQUENCE [LARGE SCALE GENOMIC DNA]</scope>
    <source>
        <strain evidence="2 3">USDA-ARS-USMARC-56511</strain>
    </source>
</reference>
<feature type="transmembrane region" description="Helical" evidence="1">
    <location>
        <begin position="337"/>
        <end position="358"/>
    </location>
</feature>
<keyword evidence="1" id="KW-0812">Transmembrane</keyword>
<feature type="transmembrane region" description="Helical" evidence="1">
    <location>
        <begin position="395"/>
        <end position="414"/>
    </location>
</feature>
<feature type="transmembrane region" description="Helical" evidence="1">
    <location>
        <begin position="21"/>
        <end position="50"/>
    </location>
</feature>
<dbReference type="EMBL" id="CP013987">
    <property type="protein sequence ID" value="ALZ86561.1"/>
    <property type="molecule type" value="Genomic_DNA"/>
</dbReference>
<sequence length="456" mass="51285">MAGIGFELRKILARDSYTATLRAYVYAGLISSGPWVLSIISVMLIGVLATGIVTPSVLIRQFLVTVTYLMASSLILTGGLQLYFTRFVSDRLFEEKQTSILPNLVGILLLVTLVAGGLGFVLLATLFDQPFAYRLLVLANFVTLCDLWLVIIFLSGMKAYNRILVVMTLGYAIMIAAAFVLRFLGMDGLLMALLLGHAALLFMFLYDIIREYPADRLVAFDFLDRKQIFLSLLATGLFYNLGIWVDKFIFWFNPLTSDAVIGPLRASILYDLPIFLAYLAIIPGMAVFLVRIETDFAEWYERVFNAVRGGETLQHISQLKEQMILAIRQGLLEICKVQGLTLVLVFLLAPQLLAWLGMSHYYLPLFYIDVVGVSIQVVFMALLNVFFYLDRRDTVLMLCTLFLGFNLALTLLSIELGPSFFGYGFTVSLACCVLLGLHRLDRVLDDLEYDTFMLRH</sequence>
<organism evidence="2 3">
    <name type="scientific">Pseudomonas oryzihabitans</name>
    <dbReference type="NCBI Taxonomy" id="47885"/>
    <lineage>
        <taxon>Bacteria</taxon>
        <taxon>Pseudomonadati</taxon>
        <taxon>Pseudomonadota</taxon>
        <taxon>Gammaproteobacteria</taxon>
        <taxon>Pseudomonadales</taxon>
        <taxon>Pseudomonadaceae</taxon>
        <taxon>Pseudomonas</taxon>
    </lineage>
</organism>
<gene>
    <name evidence="2" type="ORF">APT59_20975</name>
</gene>
<proteinExistence type="predicted"/>
<dbReference type="KEGG" id="por:APT59_20975"/>
<keyword evidence="2" id="KW-0418">Kinase</keyword>
<dbReference type="Proteomes" id="UP000064137">
    <property type="component" value="Chromosome"/>
</dbReference>
<feature type="transmembrane region" description="Helical" evidence="1">
    <location>
        <begin position="364"/>
        <end position="388"/>
    </location>
</feature>
<protein>
    <submittedName>
        <fullName evidence="2">Histidine kinase</fullName>
    </submittedName>
</protein>
<feature type="transmembrane region" description="Helical" evidence="1">
    <location>
        <begin position="229"/>
        <end position="252"/>
    </location>
</feature>
<feature type="transmembrane region" description="Helical" evidence="1">
    <location>
        <begin position="104"/>
        <end position="127"/>
    </location>
</feature>
<accession>A0A0U4P6I8</accession>
<feature type="transmembrane region" description="Helical" evidence="1">
    <location>
        <begin position="133"/>
        <end position="156"/>
    </location>
</feature>
<dbReference type="AlphaFoldDB" id="A0A0U4P6I8"/>
<dbReference type="OrthoDB" id="37830at2"/>
<feature type="transmembrane region" description="Helical" evidence="1">
    <location>
        <begin position="62"/>
        <end position="84"/>
    </location>
</feature>